<dbReference type="KEGG" id="dce:O6P33_05185"/>
<dbReference type="GO" id="GO:0003677">
    <property type="term" value="F:DNA binding"/>
    <property type="evidence" value="ECO:0007669"/>
    <property type="project" value="UniProtKB-UniRule"/>
</dbReference>
<keyword evidence="2" id="KW-0229">DNA integration</keyword>
<dbReference type="PROSITE" id="PS51898">
    <property type="entry name" value="TYR_RECOMBINASE"/>
    <property type="match status" value="1"/>
</dbReference>
<protein>
    <submittedName>
        <fullName evidence="8">DUF3596 domain-containing protein</fullName>
    </submittedName>
</protein>
<evidence type="ECO:0000259" key="6">
    <source>
        <dbReference type="PROSITE" id="PS51898"/>
    </source>
</evidence>
<feature type="domain" description="Core-binding (CB)" evidence="7">
    <location>
        <begin position="86"/>
        <end position="174"/>
    </location>
</feature>
<dbReference type="GO" id="GO:0015074">
    <property type="term" value="P:DNA integration"/>
    <property type="evidence" value="ECO:0007669"/>
    <property type="project" value="UniProtKB-KW"/>
</dbReference>
<reference evidence="8 9" key="1">
    <citation type="submission" date="2022-12" db="EMBL/GenBank/DDBJ databases">
        <title>Coexistence and Characterization of a Novel Tigecycline Resistance gene tet(X) variant and blaNDM-1 in a Pseudomonas caeni Isolate of Chicken Origin.</title>
        <authorList>
            <person name="Lu X."/>
            <person name="Zhang L."/>
            <person name="Li R."/>
            <person name="Wang Z."/>
        </authorList>
    </citation>
    <scope>NUCLEOTIDE SEQUENCE [LARGE SCALE GENOMIC DNA]</scope>
    <source>
        <strain evidence="8 9">CE14</strain>
    </source>
</reference>
<dbReference type="InterPro" id="IPR050808">
    <property type="entry name" value="Phage_Integrase"/>
</dbReference>
<feature type="domain" description="Tyr recombinase" evidence="6">
    <location>
        <begin position="194"/>
        <end position="387"/>
    </location>
</feature>
<dbReference type="GO" id="GO:0006310">
    <property type="term" value="P:DNA recombination"/>
    <property type="evidence" value="ECO:0007669"/>
    <property type="project" value="UniProtKB-KW"/>
</dbReference>
<dbReference type="InterPro" id="IPR022000">
    <property type="entry name" value="Min27-like_integrase_DNA_bind"/>
</dbReference>
<dbReference type="InterPro" id="IPR010998">
    <property type="entry name" value="Integrase_recombinase_N"/>
</dbReference>
<evidence type="ECO:0000313" key="8">
    <source>
        <dbReference type="EMBL" id="WBE26225.1"/>
    </source>
</evidence>
<dbReference type="Pfam" id="PF00589">
    <property type="entry name" value="Phage_integrase"/>
    <property type="match status" value="1"/>
</dbReference>
<dbReference type="CDD" id="cd01189">
    <property type="entry name" value="INT_ICEBs1_C_like"/>
    <property type="match status" value="1"/>
</dbReference>
<evidence type="ECO:0000259" key="7">
    <source>
        <dbReference type="PROSITE" id="PS51900"/>
    </source>
</evidence>
<dbReference type="Pfam" id="PF14659">
    <property type="entry name" value="Phage_int_SAM_3"/>
    <property type="match status" value="1"/>
</dbReference>
<dbReference type="EMBL" id="CP114976">
    <property type="protein sequence ID" value="WBE26225.1"/>
    <property type="molecule type" value="Genomic_DNA"/>
</dbReference>
<name>A0AAE9VTP2_9GAMM</name>
<sequence length="388" mass="45023">MATVNSRDGKLYIDFRYRGIRCREQTRVADTPANRARLERLLLMIDGQIKKGTFNYAHHFPCSPRVAQFEKLADAERTAGISGSTKLFSSFAERWLSEKKVEWRESQIETVEGIFNVHLLPKFGALQVSEISKSQILGFRKGLHEPDILKGRKLSPSRINHIMTYLRMVLNDAAERFKYESQWKNIKAIPIPRSEVKPFSLTEIMRMLKAVREDYKPYYTVRFFTGLRTGEIDGLPWKNVDFERRVIHVHQALVRGSIGPTKNSSSYRTLMMTDSVYEAMKEQWTLTGHRSEFVFCGRNGQPLDYRNVANRVWYPLLNYLSMERRNPYQTRHTAATLWLAAGEAPEWIARQLGHSNTGMLFKVYSRYIPNLRGRDGAAFERLLEAADE</sequence>
<organism evidence="8 9">
    <name type="scientific">Denitrificimonas caeni</name>
    <dbReference type="NCBI Taxonomy" id="521720"/>
    <lineage>
        <taxon>Bacteria</taxon>
        <taxon>Pseudomonadati</taxon>
        <taxon>Pseudomonadota</taxon>
        <taxon>Gammaproteobacteria</taxon>
        <taxon>Pseudomonadales</taxon>
        <taxon>Pseudomonadaceae</taxon>
        <taxon>Denitrificimonas</taxon>
    </lineage>
</organism>
<evidence type="ECO:0000313" key="9">
    <source>
        <dbReference type="Proteomes" id="UP001212189"/>
    </source>
</evidence>
<dbReference type="InterPro" id="IPR004107">
    <property type="entry name" value="Integrase_SAM-like_N"/>
</dbReference>
<dbReference type="GeneID" id="93984840"/>
<dbReference type="PROSITE" id="PS51900">
    <property type="entry name" value="CB"/>
    <property type="match status" value="1"/>
</dbReference>
<keyword evidence="9" id="KW-1185">Reference proteome</keyword>
<dbReference type="InterPro" id="IPR044068">
    <property type="entry name" value="CB"/>
</dbReference>
<dbReference type="Gene3D" id="1.10.150.130">
    <property type="match status" value="1"/>
</dbReference>
<proteinExistence type="inferred from homology"/>
<gene>
    <name evidence="8" type="ORF">O6P33_05185</name>
</gene>
<dbReference type="PANTHER" id="PTHR30629:SF2">
    <property type="entry name" value="PROPHAGE INTEGRASE INTS-RELATED"/>
    <property type="match status" value="1"/>
</dbReference>
<accession>A0AAE9VTP2</accession>
<keyword evidence="3 5" id="KW-0238">DNA-binding</keyword>
<dbReference type="RefSeq" id="WP_053103478.1">
    <property type="nucleotide sequence ID" value="NZ_CP114976.1"/>
</dbReference>
<dbReference type="Gene3D" id="1.10.443.10">
    <property type="entry name" value="Intergrase catalytic core"/>
    <property type="match status" value="1"/>
</dbReference>
<dbReference type="Pfam" id="PF12167">
    <property type="entry name" value="Arm-DNA-bind_2"/>
    <property type="match status" value="1"/>
</dbReference>
<comment type="similarity">
    <text evidence="1">Belongs to the 'phage' integrase family.</text>
</comment>
<keyword evidence="4" id="KW-0233">DNA recombination</keyword>
<evidence type="ECO:0000256" key="5">
    <source>
        <dbReference type="PROSITE-ProRule" id="PRU01248"/>
    </source>
</evidence>
<evidence type="ECO:0000256" key="1">
    <source>
        <dbReference type="ARBA" id="ARBA00008857"/>
    </source>
</evidence>
<dbReference type="InterPro" id="IPR002104">
    <property type="entry name" value="Integrase_catalytic"/>
</dbReference>
<evidence type="ECO:0000256" key="4">
    <source>
        <dbReference type="ARBA" id="ARBA00023172"/>
    </source>
</evidence>
<dbReference type="PANTHER" id="PTHR30629">
    <property type="entry name" value="PROPHAGE INTEGRASE"/>
    <property type="match status" value="1"/>
</dbReference>
<dbReference type="InterPro" id="IPR011010">
    <property type="entry name" value="DNA_brk_join_enz"/>
</dbReference>
<evidence type="ECO:0000256" key="3">
    <source>
        <dbReference type="ARBA" id="ARBA00023125"/>
    </source>
</evidence>
<dbReference type="AlphaFoldDB" id="A0AAE9VTP2"/>
<dbReference type="Proteomes" id="UP001212189">
    <property type="component" value="Chromosome"/>
</dbReference>
<dbReference type="InterPro" id="IPR013762">
    <property type="entry name" value="Integrase-like_cat_sf"/>
</dbReference>
<dbReference type="SUPFAM" id="SSF56349">
    <property type="entry name" value="DNA breaking-rejoining enzymes"/>
    <property type="match status" value="1"/>
</dbReference>
<evidence type="ECO:0000256" key="2">
    <source>
        <dbReference type="ARBA" id="ARBA00022908"/>
    </source>
</evidence>